<evidence type="ECO:0000313" key="1">
    <source>
        <dbReference type="EMBL" id="EHR31667.1"/>
    </source>
</evidence>
<dbReference type="Pfam" id="PF20293">
    <property type="entry name" value="MC6"/>
    <property type="match status" value="1"/>
</dbReference>
<dbReference type="eggNOG" id="ENOG50338ID">
    <property type="taxonomic scope" value="Bacteria"/>
</dbReference>
<dbReference type="RefSeq" id="WP_005399348.1">
    <property type="nucleotide sequence ID" value="NZ_JH601089.1"/>
</dbReference>
<reference evidence="1 2" key="1">
    <citation type="submission" date="2012-01" db="EMBL/GenBank/DDBJ databases">
        <title>The Genome Sequence of Helcococcus kunzii ATCC 51366.</title>
        <authorList>
            <consortium name="The Broad Institute Genome Sequencing Platform"/>
            <person name="Earl A."/>
            <person name="Ward D."/>
            <person name="Feldgarden M."/>
            <person name="Gevers D."/>
            <person name="Huys G."/>
            <person name="Young S.K."/>
            <person name="Zeng Q."/>
            <person name="Gargeya S."/>
            <person name="Fitzgerald M."/>
            <person name="Haas B."/>
            <person name="Abouelleil A."/>
            <person name="Alvarado L."/>
            <person name="Arachchi H.M."/>
            <person name="Berlin A."/>
            <person name="Chapman S.B."/>
            <person name="Gearin G."/>
            <person name="Goldberg J."/>
            <person name="Griggs A."/>
            <person name="Gujja S."/>
            <person name="Hansen M."/>
            <person name="Heiman D."/>
            <person name="Howarth C."/>
            <person name="Larimer J."/>
            <person name="Lui A."/>
            <person name="MacDonald P.J.P."/>
            <person name="McCowen C."/>
            <person name="Montmayeur A."/>
            <person name="Murphy C."/>
            <person name="Neiman D."/>
            <person name="Pearson M."/>
            <person name="Priest M."/>
            <person name="Roberts A."/>
            <person name="Saif S."/>
            <person name="Shea T."/>
            <person name="Sisk P."/>
            <person name="Stolte C."/>
            <person name="Sykes S."/>
            <person name="Wortman J."/>
            <person name="Nusbaum C."/>
            <person name="Birren B."/>
        </authorList>
    </citation>
    <scope>NUCLEOTIDE SEQUENCE [LARGE SCALE GENOMIC DNA]</scope>
    <source>
        <strain evidence="1 2">ATCC 51366</strain>
    </source>
</reference>
<keyword evidence="2" id="KW-1185">Reference proteome</keyword>
<gene>
    <name evidence="1" type="ORF">HMPREF9709_01834</name>
</gene>
<dbReference type="HOGENOM" id="CLU_189106_0_0_9"/>
<evidence type="ECO:0000313" key="2">
    <source>
        <dbReference type="Proteomes" id="UP000004191"/>
    </source>
</evidence>
<accession>H3NR73</accession>
<name>H3NR73_9FIRM</name>
<sequence length="96" mass="11238">MILPDKYTSLTESFIGISAVLLDTLGDKKLTVDKLWNNFNKKYVKTNKLKHAPVYQKYIYVLEFMYLSNMVSYNEKGEIVNENIRINNQESPREAN</sequence>
<dbReference type="OrthoDB" id="2084588at2"/>
<organism evidence="1 2">
    <name type="scientific">Helcococcus kunzii ATCC 51366</name>
    <dbReference type="NCBI Taxonomy" id="883114"/>
    <lineage>
        <taxon>Bacteria</taxon>
        <taxon>Bacillati</taxon>
        <taxon>Bacillota</taxon>
        <taxon>Tissierellia</taxon>
        <taxon>Tissierellales</taxon>
        <taxon>Peptoniphilaceae</taxon>
        <taxon>Helcococcus</taxon>
    </lineage>
</organism>
<comment type="caution">
    <text evidence="1">The sequence shown here is derived from an EMBL/GenBank/DDBJ whole genome shotgun (WGS) entry which is preliminary data.</text>
</comment>
<dbReference type="GeneID" id="96999745"/>
<dbReference type="AlphaFoldDB" id="H3NR73"/>
<proteinExistence type="predicted"/>
<dbReference type="InterPro" id="IPR046897">
    <property type="entry name" value="ABC-3C_MC6"/>
</dbReference>
<dbReference type="Proteomes" id="UP000004191">
    <property type="component" value="Unassembled WGS sequence"/>
</dbReference>
<protein>
    <submittedName>
        <fullName evidence="1">Uncharacterized protein</fullName>
    </submittedName>
</protein>
<dbReference type="EMBL" id="AGEI01000037">
    <property type="protein sequence ID" value="EHR31667.1"/>
    <property type="molecule type" value="Genomic_DNA"/>
</dbReference>
<dbReference type="STRING" id="883114.HMPREF9709_01834"/>